<organism evidence="3 4">
    <name type="scientific">Desulfurella amilsii</name>
    <dbReference type="NCBI Taxonomy" id="1562698"/>
    <lineage>
        <taxon>Bacteria</taxon>
        <taxon>Pseudomonadati</taxon>
        <taxon>Campylobacterota</taxon>
        <taxon>Desulfurellia</taxon>
        <taxon>Desulfurellales</taxon>
        <taxon>Desulfurellaceae</taxon>
        <taxon>Desulfurella</taxon>
    </lineage>
</organism>
<evidence type="ECO:0000313" key="3">
    <source>
        <dbReference type="EMBL" id="OSS42595.1"/>
    </source>
</evidence>
<dbReference type="GO" id="GO:0052913">
    <property type="term" value="F:16S rRNA (guanine(966)-N(2))-methyltransferase activity"/>
    <property type="evidence" value="ECO:0007669"/>
    <property type="project" value="UniProtKB-EC"/>
</dbReference>
<dbReference type="PANTHER" id="PTHR43542:SF1">
    <property type="entry name" value="METHYLTRANSFERASE"/>
    <property type="match status" value="1"/>
</dbReference>
<keyword evidence="1 3" id="KW-0489">Methyltransferase</keyword>
<dbReference type="Pfam" id="PF03602">
    <property type="entry name" value="Cons_hypoth95"/>
    <property type="match status" value="1"/>
</dbReference>
<accession>A0A1X4XYI9</accession>
<evidence type="ECO:0000313" key="4">
    <source>
        <dbReference type="Proteomes" id="UP000194141"/>
    </source>
</evidence>
<comment type="caution">
    <text evidence="3">The sequence shown here is derived from an EMBL/GenBank/DDBJ whole genome shotgun (WGS) entry which is preliminary data.</text>
</comment>
<dbReference type="InterPro" id="IPR004398">
    <property type="entry name" value="RNA_MeTrfase_RsmD"/>
</dbReference>
<dbReference type="SUPFAM" id="SSF53335">
    <property type="entry name" value="S-adenosyl-L-methionine-dependent methyltransferases"/>
    <property type="match status" value="1"/>
</dbReference>
<protein>
    <submittedName>
        <fullName evidence="3">16S rRNA (Guanine(966)-N(2))-methyltransferase, SSU rRNA m(2)G966</fullName>
        <ecNumber evidence="3">2.1.1.171</ecNumber>
    </submittedName>
</protein>
<dbReference type="InterPro" id="IPR029063">
    <property type="entry name" value="SAM-dependent_MTases_sf"/>
</dbReference>
<keyword evidence="4" id="KW-1185">Reference proteome</keyword>
<evidence type="ECO:0000256" key="1">
    <source>
        <dbReference type="ARBA" id="ARBA00022603"/>
    </source>
</evidence>
<reference evidence="3 4" key="1">
    <citation type="journal article" date="2017" name="Front. Microbiol.">
        <title>Genome Sequence of Desulfurella amilsii Strain TR1 and Comparative Genomics of Desulfurellaceae Family.</title>
        <authorList>
            <person name="Florentino A.P."/>
            <person name="Stams A.J."/>
            <person name="Sanchez-Andrea I."/>
        </authorList>
    </citation>
    <scope>NUCLEOTIDE SEQUENCE [LARGE SCALE GENOMIC DNA]</scope>
    <source>
        <strain evidence="3 4">TR1</strain>
    </source>
</reference>
<sequence length="168" mass="19515">MRVIAGVYKNRPLEFKKSKEIRPTKQIVKKSFFDTISHIIDGSIFFDLFAGNGFIGIEAISRGAKKVIFVDKDDTFIKRNLQNLMVDPEKFEIYRMDAFNFLDLDTIEHADIVYIDAPYAIKIDDIVVFLLKKLKKGAIVCIESDKMIEHERVFKIKQFGNTVLNYLR</sequence>
<gene>
    <name evidence="3" type="ORF">DESAMIL20_479</name>
</gene>
<dbReference type="PANTHER" id="PTHR43542">
    <property type="entry name" value="METHYLTRANSFERASE"/>
    <property type="match status" value="1"/>
</dbReference>
<dbReference type="CDD" id="cd02440">
    <property type="entry name" value="AdoMet_MTases"/>
    <property type="match status" value="1"/>
</dbReference>
<keyword evidence="2 3" id="KW-0808">Transferase</keyword>
<dbReference type="Gene3D" id="3.40.50.150">
    <property type="entry name" value="Vaccinia Virus protein VP39"/>
    <property type="match status" value="1"/>
</dbReference>
<dbReference type="Proteomes" id="UP000194141">
    <property type="component" value="Unassembled WGS sequence"/>
</dbReference>
<dbReference type="EMBL" id="MDSU01000011">
    <property type="protein sequence ID" value="OSS42595.1"/>
    <property type="molecule type" value="Genomic_DNA"/>
</dbReference>
<dbReference type="STRING" id="1562698.DESAMIL20_479"/>
<dbReference type="RefSeq" id="WP_086033225.1">
    <property type="nucleotide sequence ID" value="NZ_MDSU01000011.1"/>
</dbReference>
<dbReference type="EC" id="2.1.1.171" evidence="3"/>
<dbReference type="AlphaFoldDB" id="A0A1X4XYI9"/>
<dbReference type="PIRSF" id="PIRSF004553">
    <property type="entry name" value="CHP00095"/>
    <property type="match status" value="1"/>
</dbReference>
<proteinExistence type="predicted"/>
<evidence type="ECO:0000256" key="2">
    <source>
        <dbReference type="ARBA" id="ARBA00022679"/>
    </source>
</evidence>
<name>A0A1X4XYI9_9BACT</name>